<dbReference type="GO" id="GO:0004731">
    <property type="term" value="F:purine-nucleoside phosphorylase activity"/>
    <property type="evidence" value="ECO:0007669"/>
    <property type="project" value="TreeGrafter"/>
</dbReference>
<accession>A0A0M6WNX5</accession>
<evidence type="ECO:0000313" key="12">
    <source>
        <dbReference type="Proteomes" id="UP000286271"/>
    </source>
</evidence>
<dbReference type="Proteomes" id="UP000049828">
    <property type="component" value="Unassembled WGS sequence"/>
</dbReference>
<dbReference type="EMBL" id="CVRS01000072">
    <property type="protein sequence ID" value="CRL38534.1"/>
    <property type="molecule type" value="Genomic_DNA"/>
</dbReference>
<evidence type="ECO:0000313" key="8">
    <source>
        <dbReference type="EMBL" id="RHE98622.1"/>
    </source>
</evidence>
<reference evidence="9" key="2">
    <citation type="submission" date="2015-05" db="EMBL/GenBank/DDBJ databases">
        <authorList>
            <consortium name="Pathogen Informatics"/>
        </authorList>
    </citation>
    <scope>NUCLEOTIDE SEQUENCE [LARGE SCALE GENOMIC DNA]</scope>
    <source>
        <strain evidence="6 10">2789STDY5608887</strain>
        <strain evidence="9">L1-83</strain>
    </source>
</reference>
<evidence type="ECO:0000256" key="3">
    <source>
        <dbReference type="ARBA" id="ARBA00048447"/>
    </source>
</evidence>
<dbReference type="AlphaFoldDB" id="A0A0M6WNX5"/>
<dbReference type="GO" id="GO:0006152">
    <property type="term" value="P:purine nucleoside catabolic process"/>
    <property type="evidence" value="ECO:0007669"/>
    <property type="project" value="TreeGrafter"/>
</dbReference>
<sequence>MLLEEFDANKTAIINPDMCVEKIENFPEVTISCFSEELFNEVLEFFRAKEIASVHSASGLNPIYEVTYKGKRFAMFKSMVGEPLCVGQYEEIIAMGSKRLILLGNCGVLDKRIEDCGIIIPIKAVRDEGTSYHYAKPCDTIDVNHNYRDEFKKVLKEFGYPYVEGITWTTDACYRETRDKVNKRKEMGAVCVEMECAGMQALCDFRGTEFFQFFYAGDNLDHSSWEPRSLSGSARLDDKSKIMLLAFELGLKILEKL</sequence>
<reference evidence="5" key="1">
    <citation type="submission" date="2015-05" db="EMBL/GenBank/DDBJ databases">
        <authorList>
            <person name="Wang D.B."/>
            <person name="Wang M."/>
        </authorList>
    </citation>
    <scope>NUCLEOTIDE SEQUENCE [LARGE SCALE GENOMIC DNA]</scope>
    <source>
        <strain evidence="5">L1-83</strain>
    </source>
</reference>
<evidence type="ECO:0000313" key="5">
    <source>
        <dbReference type="EMBL" id="CRL38534.1"/>
    </source>
</evidence>
<evidence type="ECO:0000256" key="2">
    <source>
        <dbReference type="ARBA" id="ARBA00021980"/>
    </source>
</evidence>
<dbReference type="Proteomes" id="UP000286271">
    <property type="component" value="Unassembled WGS sequence"/>
</dbReference>
<gene>
    <name evidence="6" type="primary">deoD</name>
    <name evidence="8" type="ORF">DW707_06325</name>
    <name evidence="7" type="ORF">DWY96_15585</name>
    <name evidence="6" type="ORF">ERS852444_00958</name>
    <name evidence="5" type="ORF">RIL183_22711</name>
</gene>
<evidence type="ECO:0000256" key="1">
    <source>
        <dbReference type="ARBA" id="ARBA00011888"/>
    </source>
</evidence>
<dbReference type="Proteomes" id="UP000283738">
    <property type="component" value="Unassembled WGS sequence"/>
</dbReference>
<keyword evidence="6" id="KW-0328">Glycosyltransferase</keyword>
<evidence type="ECO:0000313" key="10">
    <source>
        <dbReference type="Proteomes" id="UP000095453"/>
    </source>
</evidence>
<proteinExistence type="predicted"/>
<dbReference type="EC" id="2.4.2.3" evidence="1"/>
<dbReference type="OrthoDB" id="7945729at2"/>
<dbReference type="GO" id="GO:0005829">
    <property type="term" value="C:cytosol"/>
    <property type="evidence" value="ECO:0007669"/>
    <property type="project" value="TreeGrafter"/>
</dbReference>
<name>A0A0M6WNX5_9FIRM</name>
<dbReference type="PANTHER" id="PTHR43691:SF11">
    <property type="entry name" value="FI09636P-RELATED"/>
    <property type="match status" value="1"/>
</dbReference>
<dbReference type="InterPro" id="IPR035994">
    <property type="entry name" value="Nucleoside_phosphorylase_sf"/>
</dbReference>
<dbReference type="PANTHER" id="PTHR43691">
    <property type="entry name" value="URIDINE PHOSPHORYLASE"/>
    <property type="match status" value="1"/>
</dbReference>
<comment type="catalytic activity">
    <reaction evidence="3">
        <text>uridine + phosphate = alpha-D-ribose 1-phosphate + uracil</text>
        <dbReference type="Rhea" id="RHEA:24388"/>
        <dbReference type="ChEBI" id="CHEBI:16704"/>
        <dbReference type="ChEBI" id="CHEBI:17568"/>
        <dbReference type="ChEBI" id="CHEBI:43474"/>
        <dbReference type="ChEBI" id="CHEBI:57720"/>
        <dbReference type="EC" id="2.4.2.3"/>
    </reaction>
</comment>
<dbReference type="EMBL" id="QRTF01000048">
    <property type="protein sequence ID" value="RGQ45288.1"/>
    <property type="molecule type" value="Genomic_DNA"/>
</dbReference>
<dbReference type="SUPFAM" id="SSF53167">
    <property type="entry name" value="Purine and uridine phosphorylases"/>
    <property type="match status" value="1"/>
</dbReference>
<evidence type="ECO:0000313" key="7">
    <source>
        <dbReference type="EMBL" id="RGQ45288.1"/>
    </source>
</evidence>
<organism evidence="5 9">
    <name type="scientific">Roseburia inulinivorans</name>
    <dbReference type="NCBI Taxonomy" id="360807"/>
    <lineage>
        <taxon>Bacteria</taxon>
        <taxon>Bacillati</taxon>
        <taxon>Bacillota</taxon>
        <taxon>Clostridia</taxon>
        <taxon>Lachnospirales</taxon>
        <taxon>Lachnospiraceae</taxon>
        <taxon>Roseburia</taxon>
    </lineage>
</organism>
<feature type="domain" description="Nucleoside phosphorylase" evidence="4">
    <location>
        <begin position="31"/>
        <end position="221"/>
    </location>
</feature>
<keyword evidence="6" id="KW-0808">Transferase</keyword>
<keyword evidence="9" id="KW-1185">Reference proteome</keyword>
<evidence type="ECO:0000259" key="4">
    <source>
        <dbReference type="Pfam" id="PF01048"/>
    </source>
</evidence>
<evidence type="ECO:0000313" key="6">
    <source>
        <dbReference type="EMBL" id="CUM89234.1"/>
    </source>
</evidence>
<dbReference type="GO" id="GO:0004850">
    <property type="term" value="F:uridine phosphorylase activity"/>
    <property type="evidence" value="ECO:0007669"/>
    <property type="project" value="UniProtKB-EC"/>
</dbReference>
<dbReference type="EMBL" id="CYXX01000005">
    <property type="protein sequence ID" value="CUM89234.1"/>
    <property type="molecule type" value="Genomic_DNA"/>
</dbReference>
<reference evidence="11 12" key="3">
    <citation type="submission" date="2018-08" db="EMBL/GenBank/DDBJ databases">
        <title>A genome reference for cultivated species of the human gut microbiota.</title>
        <authorList>
            <person name="Zou Y."/>
            <person name="Xue W."/>
            <person name="Luo G."/>
        </authorList>
    </citation>
    <scope>NUCLEOTIDE SEQUENCE [LARGE SCALE GENOMIC DNA]</scope>
    <source>
        <strain evidence="7 11">AF28-15</strain>
        <strain evidence="8 12">AM27-11</strain>
    </source>
</reference>
<dbReference type="Gene3D" id="3.40.50.1580">
    <property type="entry name" value="Nucleoside phosphorylase domain"/>
    <property type="match status" value="1"/>
</dbReference>
<dbReference type="CDD" id="cd09007">
    <property type="entry name" value="NP-I_spr0068"/>
    <property type="match status" value="1"/>
</dbReference>
<evidence type="ECO:0000313" key="9">
    <source>
        <dbReference type="Proteomes" id="UP000049828"/>
    </source>
</evidence>
<dbReference type="Pfam" id="PF01048">
    <property type="entry name" value="PNP_UDP_1"/>
    <property type="match status" value="1"/>
</dbReference>
<dbReference type="EMBL" id="QSKW01000007">
    <property type="protein sequence ID" value="RHE98622.1"/>
    <property type="molecule type" value="Genomic_DNA"/>
</dbReference>
<dbReference type="InterPro" id="IPR000845">
    <property type="entry name" value="Nucleoside_phosphorylase_d"/>
</dbReference>
<dbReference type="RefSeq" id="WP_055039730.1">
    <property type="nucleotide sequence ID" value="NZ_CAKZTK010000076.1"/>
</dbReference>
<dbReference type="Proteomes" id="UP000095453">
    <property type="component" value="Unassembled WGS sequence"/>
</dbReference>
<protein>
    <recommendedName>
        <fullName evidence="2">Uridine phosphorylase</fullName>
        <ecNumber evidence="1">2.4.2.3</ecNumber>
    </recommendedName>
</protein>
<evidence type="ECO:0000313" key="11">
    <source>
        <dbReference type="Proteomes" id="UP000283738"/>
    </source>
</evidence>